<dbReference type="EMBL" id="BLXT01005617">
    <property type="protein sequence ID" value="GFO24585.1"/>
    <property type="molecule type" value="Genomic_DNA"/>
</dbReference>
<protein>
    <submittedName>
        <fullName evidence="1">Uncharacterized protein</fullName>
    </submittedName>
</protein>
<dbReference type="AlphaFoldDB" id="A0AAV4BZL5"/>
<evidence type="ECO:0000313" key="1">
    <source>
        <dbReference type="EMBL" id="GFO24585.1"/>
    </source>
</evidence>
<reference evidence="1 2" key="1">
    <citation type="journal article" date="2021" name="Elife">
        <title>Chloroplast acquisition without the gene transfer in kleptoplastic sea slugs, Plakobranchus ocellatus.</title>
        <authorList>
            <person name="Maeda T."/>
            <person name="Takahashi S."/>
            <person name="Yoshida T."/>
            <person name="Shimamura S."/>
            <person name="Takaki Y."/>
            <person name="Nagai Y."/>
            <person name="Toyoda A."/>
            <person name="Suzuki Y."/>
            <person name="Arimoto A."/>
            <person name="Ishii H."/>
            <person name="Satoh N."/>
            <person name="Nishiyama T."/>
            <person name="Hasebe M."/>
            <person name="Maruyama T."/>
            <person name="Minagawa J."/>
            <person name="Obokata J."/>
            <person name="Shigenobu S."/>
        </authorList>
    </citation>
    <scope>NUCLEOTIDE SEQUENCE [LARGE SCALE GENOMIC DNA]</scope>
</reference>
<sequence>MLFAKTNHDPSPGSLMLGPTFQKIVTAGPAARRIRCLKLTVISRCLTPRGKSRELTALGQHRQMRPTLVATTGSPRLGMRMSTIMAVTVTAHPVPLIVHMTFFFSLDSNMCPSTTDCVLLHQSKCHQSLGQTSAFSTLVGRTDLFLVLCGLELDVSSRGLDIASYSASYPTGVQEKLVPAGPVLAQFRPCYTPVLRRTAQRGGSFDSSALFFQGLT</sequence>
<keyword evidence="2" id="KW-1185">Reference proteome</keyword>
<proteinExistence type="predicted"/>
<dbReference type="Proteomes" id="UP000735302">
    <property type="component" value="Unassembled WGS sequence"/>
</dbReference>
<accession>A0AAV4BZL5</accession>
<gene>
    <name evidence="1" type="ORF">PoB_005109000</name>
</gene>
<organism evidence="1 2">
    <name type="scientific">Plakobranchus ocellatus</name>
    <dbReference type="NCBI Taxonomy" id="259542"/>
    <lineage>
        <taxon>Eukaryota</taxon>
        <taxon>Metazoa</taxon>
        <taxon>Spiralia</taxon>
        <taxon>Lophotrochozoa</taxon>
        <taxon>Mollusca</taxon>
        <taxon>Gastropoda</taxon>
        <taxon>Heterobranchia</taxon>
        <taxon>Euthyneura</taxon>
        <taxon>Panpulmonata</taxon>
        <taxon>Sacoglossa</taxon>
        <taxon>Placobranchoidea</taxon>
        <taxon>Plakobranchidae</taxon>
        <taxon>Plakobranchus</taxon>
    </lineage>
</organism>
<comment type="caution">
    <text evidence="1">The sequence shown here is derived from an EMBL/GenBank/DDBJ whole genome shotgun (WGS) entry which is preliminary data.</text>
</comment>
<evidence type="ECO:0000313" key="2">
    <source>
        <dbReference type="Proteomes" id="UP000735302"/>
    </source>
</evidence>
<name>A0AAV4BZL5_9GAST</name>